<reference evidence="1" key="1">
    <citation type="submission" date="2021-03" db="EMBL/GenBank/DDBJ databases">
        <authorList>
            <person name="Wang G."/>
        </authorList>
    </citation>
    <scope>NUCLEOTIDE SEQUENCE</scope>
    <source>
        <strain evidence="1">KCTC 12899</strain>
    </source>
</reference>
<organism evidence="1 2">
    <name type="scientific">Acanthopleuribacter pedis</name>
    <dbReference type="NCBI Taxonomy" id="442870"/>
    <lineage>
        <taxon>Bacteria</taxon>
        <taxon>Pseudomonadati</taxon>
        <taxon>Acidobacteriota</taxon>
        <taxon>Holophagae</taxon>
        <taxon>Acanthopleuribacterales</taxon>
        <taxon>Acanthopleuribacteraceae</taxon>
        <taxon>Acanthopleuribacter</taxon>
    </lineage>
</organism>
<dbReference type="EMBL" id="JAFREP010000002">
    <property type="protein sequence ID" value="MBO1317464.1"/>
    <property type="molecule type" value="Genomic_DNA"/>
</dbReference>
<accession>A0A8J7Q6A4</accession>
<evidence type="ECO:0000313" key="1">
    <source>
        <dbReference type="EMBL" id="MBO1317464.1"/>
    </source>
</evidence>
<protein>
    <submittedName>
        <fullName evidence="1">Uncharacterized protein</fullName>
    </submittedName>
</protein>
<dbReference type="RefSeq" id="WP_207856700.1">
    <property type="nucleotide sequence ID" value="NZ_JAFREP010000002.1"/>
</dbReference>
<name>A0A8J7Q6A4_9BACT</name>
<dbReference type="AlphaFoldDB" id="A0A8J7Q6A4"/>
<comment type="caution">
    <text evidence="1">The sequence shown here is derived from an EMBL/GenBank/DDBJ whole genome shotgun (WGS) entry which is preliminary data.</text>
</comment>
<dbReference type="Proteomes" id="UP000664417">
    <property type="component" value="Unassembled WGS sequence"/>
</dbReference>
<sequence>MNWRGMFWLVWWLTAWGCLLHAQENPDELPPQQERRWQLGMWADLLFLDNDREGNEAFFKPAHLSFYAKYRWNDKLSFFGEVAGTREPDIGGVYESDANLERLYLQYEWRDEFNLRLGKIDNQMGIVKPIHWLVTLDTIRRPILEDNSYLPAKITGLELFGKFYLRDHRLAYSFSLSDSNNEIVDDSPIVRAKGAGLDVSIAKSRLYRAGTAVVFYRDPRDKDRNVTGVLPYVEWWVLPGRLLSRSEFLNMRLETANRDHIQAFYTKLKWQFNKRSYLNLRYDRGDDQRSVAGRERTAGTVTLGTRIGNRWRLRVEGSTNRIEDEARFAEWSAWAGWLF</sequence>
<evidence type="ECO:0000313" key="2">
    <source>
        <dbReference type="Proteomes" id="UP000664417"/>
    </source>
</evidence>
<keyword evidence="2" id="KW-1185">Reference proteome</keyword>
<proteinExistence type="predicted"/>
<dbReference type="SUPFAM" id="SSF56935">
    <property type="entry name" value="Porins"/>
    <property type="match status" value="1"/>
</dbReference>
<gene>
    <name evidence="1" type="ORF">J3U88_03260</name>
</gene>